<evidence type="ECO:0000313" key="1">
    <source>
        <dbReference type="EMBL" id="SOQ36450.1"/>
    </source>
</evidence>
<gene>
    <name evidence="1" type="ORF">SFRICE_022824</name>
</gene>
<dbReference type="EMBL" id="ODYU01000936">
    <property type="protein sequence ID" value="SOQ36450.1"/>
    <property type="molecule type" value="Genomic_DNA"/>
</dbReference>
<organism evidence="1">
    <name type="scientific">Spodoptera frugiperda</name>
    <name type="common">Fall armyworm</name>
    <dbReference type="NCBI Taxonomy" id="7108"/>
    <lineage>
        <taxon>Eukaryota</taxon>
        <taxon>Metazoa</taxon>
        <taxon>Ecdysozoa</taxon>
        <taxon>Arthropoda</taxon>
        <taxon>Hexapoda</taxon>
        <taxon>Insecta</taxon>
        <taxon>Pterygota</taxon>
        <taxon>Neoptera</taxon>
        <taxon>Endopterygota</taxon>
        <taxon>Lepidoptera</taxon>
        <taxon>Glossata</taxon>
        <taxon>Ditrysia</taxon>
        <taxon>Noctuoidea</taxon>
        <taxon>Noctuidae</taxon>
        <taxon>Amphipyrinae</taxon>
        <taxon>Spodoptera</taxon>
    </lineage>
</organism>
<name>A0A2H1V6H1_SPOFR</name>
<accession>A0A2H1V6H1</accession>
<reference evidence="1" key="1">
    <citation type="submission" date="2016-07" db="EMBL/GenBank/DDBJ databases">
        <authorList>
            <person name="Bretaudeau A."/>
        </authorList>
    </citation>
    <scope>NUCLEOTIDE SEQUENCE</scope>
    <source>
        <strain evidence="1">Rice</strain>
        <tissue evidence="1">Whole body</tissue>
    </source>
</reference>
<dbReference type="AlphaFoldDB" id="A0A2H1V6H1"/>
<protein>
    <submittedName>
        <fullName evidence="1">SFRICE_022824</fullName>
    </submittedName>
</protein>
<sequence>MTVPRRGSGRHLYAIGDLFPTSHAGGSLGAHGLRTAGNVLVTPLVFWVSTGGGNCLPSGDPSARLPAYTIKRNQYMRLIIGPKHLFGSTLTGWQVLESHASARMGRLDRSDTTASQKTDVKQRLRYVSEVTGGPLCERVGGWSKQHAVVYKAVTVPWKQPCVKCVLRTTTPPCDRATVRHDIILHHTLST</sequence>
<proteinExistence type="predicted"/>